<dbReference type="NCBIfam" id="TIGR00705">
    <property type="entry name" value="SppA_67K"/>
    <property type="match status" value="1"/>
</dbReference>
<feature type="region of interest" description="Disordered" evidence="6">
    <location>
        <begin position="1"/>
        <end position="22"/>
    </location>
</feature>
<proteinExistence type="inferred from homology"/>
<feature type="compositionally biased region" description="Polar residues" evidence="6">
    <location>
        <begin position="1"/>
        <end position="13"/>
    </location>
</feature>
<dbReference type="PANTHER" id="PTHR33209">
    <property type="entry name" value="PROTEASE 4"/>
    <property type="match status" value="1"/>
</dbReference>
<evidence type="ECO:0000256" key="5">
    <source>
        <dbReference type="PIRSR" id="PIRSR001217-1"/>
    </source>
</evidence>
<dbReference type="GO" id="GO:0006465">
    <property type="term" value="P:signal peptide processing"/>
    <property type="evidence" value="ECO:0007669"/>
    <property type="project" value="InterPro"/>
</dbReference>
<evidence type="ECO:0000256" key="4">
    <source>
        <dbReference type="ARBA" id="ARBA00022825"/>
    </source>
</evidence>
<keyword evidence="7" id="KW-0812">Transmembrane</keyword>
<dbReference type="RefSeq" id="WP_107957772.1">
    <property type="nucleotide sequence ID" value="NZ_QAOG01000003.1"/>
</dbReference>
<evidence type="ECO:0000256" key="1">
    <source>
        <dbReference type="ARBA" id="ARBA00008683"/>
    </source>
</evidence>
<dbReference type="AlphaFoldDB" id="A0A2T5GLW0"/>
<feature type="domain" description="Peptidase S49" evidence="8">
    <location>
        <begin position="150"/>
        <end position="266"/>
    </location>
</feature>
<keyword evidence="2 9" id="KW-0645">Protease</keyword>
<dbReference type="Pfam" id="PF01343">
    <property type="entry name" value="Peptidase_S49"/>
    <property type="match status" value="2"/>
</dbReference>
<keyword evidence="7" id="KW-1133">Transmembrane helix</keyword>
<keyword evidence="3" id="KW-0378">Hydrolase</keyword>
<evidence type="ECO:0000313" key="9">
    <source>
        <dbReference type="EMBL" id="PTQ60311.1"/>
    </source>
</evidence>
<name>A0A2T5GLW0_9SPHN</name>
<feature type="transmembrane region" description="Helical" evidence="7">
    <location>
        <begin position="32"/>
        <end position="59"/>
    </location>
</feature>
<evidence type="ECO:0000256" key="2">
    <source>
        <dbReference type="ARBA" id="ARBA00022670"/>
    </source>
</evidence>
<dbReference type="Gene3D" id="6.20.330.10">
    <property type="match status" value="1"/>
</dbReference>
<dbReference type="Gene3D" id="3.90.226.10">
    <property type="entry name" value="2-enoyl-CoA Hydratase, Chain A, domain 1"/>
    <property type="match status" value="3"/>
</dbReference>
<feature type="domain" description="Peptidase S49" evidence="8">
    <location>
        <begin position="401"/>
        <end position="552"/>
    </location>
</feature>
<dbReference type="InterPro" id="IPR047217">
    <property type="entry name" value="S49_SppA_67K_type_N"/>
</dbReference>
<comment type="caution">
    <text evidence="9">The sequence shown here is derived from an EMBL/GenBank/DDBJ whole genome shotgun (WGS) entry which is preliminary data.</text>
</comment>
<evidence type="ECO:0000313" key="10">
    <source>
        <dbReference type="Proteomes" id="UP000244189"/>
    </source>
</evidence>
<sequence>MTDTAAPSYTPAPSYTDPARPPRRKWRLVRGVWKLLVAIKDGLVLLAMLLFFGLIFAALNARPGTKAIKDGALVLDLNGSIVEQPEEQAAFAALSGQSTTRQFRLRDVVRAIDTARTDGRVKVLVLDLDSFGGAYPAALGEVGDALARVRASGKPVLAYATAYTDGGYRLAANASEVWVNPMGGTIFMGPGGNQLYYKGLIDKLGVNAHVYRVGRYKSFVEPYTRADQSEDAKAASTALYGTLFSQWREAVAKARPKAQIAQFMTAPDKVIIAANGNIAEANLRAGIVDKLGDRIAFGRRVAEIAGSDDKKPAGNYASITYDTWVKANPLPTGGDSIGVLTIAGEIVDGESGPGKAAGKTIEKAVLDGLAKKTLKALVVRVDSPGGSVLASEQIRLAILEAKRQKLPVVVSMGGLAASGGYWVSTPADVIFAEPGTITGSIGIFGVVPTFENALAKIGVTSDGVKTTPLSGQPDITGGTTPMFDAIAQAGIENGYRAFVSRVAASRKMTPARVDEIGQGRVWDGGTARQIGLVDRFGTLKDAIDEAAKRAKLDPAKVHAEYLEKKPGFLATIAQDFGNDGSDDDAGGGDAFAHVAADRRQMLARAVGDMKRLATSGSVQARCLECGGMGPTTAGFSDAKLLDLLLARIGF</sequence>
<evidence type="ECO:0000256" key="3">
    <source>
        <dbReference type="ARBA" id="ARBA00022801"/>
    </source>
</evidence>
<feature type="active site" description="Proton donor/acceptor" evidence="5">
    <location>
        <position position="217"/>
    </location>
</feature>
<gene>
    <name evidence="9" type="ORF">C8J26_2021</name>
</gene>
<keyword evidence="7" id="KW-0472">Membrane</keyword>
<dbReference type="PANTHER" id="PTHR33209:SF1">
    <property type="entry name" value="PEPTIDASE S49 DOMAIN-CONTAINING PROTEIN"/>
    <property type="match status" value="1"/>
</dbReference>
<dbReference type="GO" id="GO:0008236">
    <property type="term" value="F:serine-type peptidase activity"/>
    <property type="evidence" value="ECO:0007669"/>
    <property type="project" value="UniProtKB-KW"/>
</dbReference>
<dbReference type="CDD" id="cd07023">
    <property type="entry name" value="S49_Sppa_N_C"/>
    <property type="match status" value="1"/>
</dbReference>
<accession>A0A2T5GLW0</accession>
<dbReference type="SUPFAM" id="SSF52096">
    <property type="entry name" value="ClpP/crotonase"/>
    <property type="match status" value="2"/>
</dbReference>
<dbReference type="InterPro" id="IPR029045">
    <property type="entry name" value="ClpP/crotonase-like_dom_sf"/>
</dbReference>
<evidence type="ECO:0000256" key="6">
    <source>
        <dbReference type="SAM" id="MobiDB-lite"/>
    </source>
</evidence>
<evidence type="ECO:0000256" key="7">
    <source>
        <dbReference type="SAM" id="Phobius"/>
    </source>
</evidence>
<dbReference type="CDD" id="cd07018">
    <property type="entry name" value="S49_SppA_67K_type"/>
    <property type="match status" value="1"/>
</dbReference>
<dbReference type="InterPro" id="IPR002142">
    <property type="entry name" value="Peptidase_S49"/>
</dbReference>
<keyword evidence="10" id="KW-1185">Reference proteome</keyword>
<dbReference type="InterPro" id="IPR004634">
    <property type="entry name" value="Pept_S49_pIV"/>
</dbReference>
<dbReference type="Proteomes" id="UP000244189">
    <property type="component" value="Unassembled WGS sequence"/>
</dbReference>
<dbReference type="GO" id="GO:0016020">
    <property type="term" value="C:membrane"/>
    <property type="evidence" value="ECO:0007669"/>
    <property type="project" value="InterPro"/>
</dbReference>
<evidence type="ECO:0000259" key="8">
    <source>
        <dbReference type="Pfam" id="PF01343"/>
    </source>
</evidence>
<organism evidence="9 10">
    <name type="scientific">Sphingomonas aurantiaca</name>
    <dbReference type="NCBI Taxonomy" id="185949"/>
    <lineage>
        <taxon>Bacteria</taxon>
        <taxon>Pseudomonadati</taxon>
        <taxon>Pseudomonadota</taxon>
        <taxon>Alphaproteobacteria</taxon>
        <taxon>Sphingomonadales</taxon>
        <taxon>Sphingomonadaceae</taxon>
        <taxon>Sphingomonas</taxon>
    </lineage>
</organism>
<feature type="active site" description="Nucleophile" evidence="5">
    <location>
        <position position="418"/>
    </location>
</feature>
<dbReference type="EMBL" id="QAOG01000003">
    <property type="protein sequence ID" value="PTQ60311.1"/>
    <property type="molecule type" value="Genomic_DNA"/>
</dbReference>
<dbReference type="InterPro" id="IPR047272">
    <property type="entry name" value="S49_SppA_C"/>
</dbReference>
<comment type="similarity">
    <text evidence="1">Belongs to the peptidase S49 family.</text>
</comment>
<keyword evidence="4" id="KW-0720">Serine protease</keyword>
<reference evidence="9 10" key="1">
    <citation type="submission" date="2018-04" db="EMBL/GenBank/DDBJ databases">
        <title>Genomic Encyclopedia of Type Strains, Phase III (KMG-III): the genomes of soil and plant-associated and newly described type strains.</title>
        <authorList>
            <person name="Whitman W."/>
        </authorList>
    </citation>
    <scope>NUCLEOTIDE SEQUENCE [LARGE SCALE GENOMIC DNA]</scope>
    <source>
        <strain evidence="9 10">MA101b</strain>
    </source>
</reference>
<dbReference type="PIRSF" id="PIRSF001217">
    <property type="entry name" value="Protease_4_SppA"/>
    <property type="match status" value="1"/>
</dbReference>
<protein>
    <submittedName>
        <fullName evidence="9">Protease-4</fullName>
    </submittedName>
</protein>